<name>A0A418QQ63_9BACT</name>
<keyword evidence="3" id="KW-1185">Reference proteome</keyword>
<dbReference type="Proteomes" id="UP000284250">
    <property type="component" value="Unassembled WGS sequence"/>
</dbReference>
<dbReference type="OrthoDB" id="882573at2"/>
<protein>
    <recommendedName>
        <fullName evidence="1">DUF6970 domain-containing protein</fullName>
    </recommendedName>
</protein>
<dbReference type="RefSeq" id="WP_119656939.1">
    <property type="nucleotide sequence ID" value="NZ_JBHUOI010000058.1"/>
</dbReference>
<sequence length="123" mass="13047">MNRLLLMLALGTFGLAACQKGGTSAEPGPSKQVPACIKDKTAAFAREALCKTAGPIAGASVQEYTFQKRLVYVFSPGTCRANMTFVYDAACHDLGGLGGVVGNRNINGEPFANATFERTIWQQ</sequence>
<organism evidence="2 3">
    <name type="scientific">Hymenobacter rubripertinctus</name>
    <dbReference type="NCBI Taxonomy" id="2029981"/>
    <lineage>
        <taxon>Bacteria</taxon>
        <taxon>Pseudomonadati</taxon>
        <taxon>Bacteroidota</taxon>
        <taxon>Cytophagia</taxon>
        <taxon>Cytophagales</taxon>
        <taxon>Hymenobacteraceae</taxon>
        <taxon>Hymenobacter</taxon>
    </lineage>
</organism>
<reference evidence="2 3" key="1">
    <citation type="submission" date="2019-01" db="EMBL/GenBank/DDBJ databases">
        <title>Hymenobacter humicola sp. nov., isolated from soils in Antarctica.</title>
        <authorList>
            <person name="Sedlacek I."/>
            <person name="Holochova P."/>
            <person name="Kralova S."/>
            <person name="Pantucek R."/>
            <person name="Stankova E."/>
            <person name="Vrbovska V."/>
            <person name="Kristofova L."/>
            <person name="Svec P."/>
            <person name="Busse H.-J."/>
        </authorList>
    </citation>
    <scope>NUCLEOTIDE SEQUENCE [LARGE SCALE GENOMIC DNA]</scope>
    <source>
        <strain evidence="2 3">CCM 8852</strain>
    </source>
</reference>
<accession>A0A418QQ63</accession>
<dbReference type="InterPro" id="IPR054243">
    <property type="entry name" value="DUF6970"/>
</dbReference>
<dbReference type="AlphaFoldDB" id="A0A418QQ63"/>
<comment type="caution">
    <text evidence="2">The sequence shown here is derived from an EMBL/GenBank/DDBJ whole genome shotgun (WGS) entry which is preliminary data.</text>
</comment>
<evidence type="ECO:0000313" key="3">
    <source>
        <dbReference type="Proteomes" id="UP000284250"/>
    </source>
</evidence>
<dbReference type="EMBL" id="QYCN01000030">
    <property type="protein sequence ID" value="RIY07356.1"/>
    <property type="molecule type" value="Genomic_DNA"/>
</dbReference>
<evidence type="ECO:0000313" key="2">
    <source>
        <dbReference type="EMBL" id="RIY07356.1"/>
    </source>
</evidence>
<dbReference type="Pfam" id="PF22311">
    <property type="entry name" value="DUF6970"/>
    <property type="match status" value="1"/>
</dbReference>
<feature type="domain" description="DUF6970" evidence="1">
    <location>
        <begin position="58"/>
        <end position="123"/>
    </location>
</feature>
<gene>
    <name evidence="2" type="ORF">D0T11_16655</name>
</gene>
<evidence type="ECO:0000259" key="1">
    <source>
        <dbReference type="Pfam" id="PF22311"/>
    </source>
</evidence>
<dbReference type="PROSITE" id="PS51257">
    <property type="entry name" value="PROKAR_LIPOPROTEIN"/>
    <property type="match status" value="1"/>
</dbReference>
<proteinExistence type="predicted"/>